<comment type="cofactor">
    <cofactor evidence="7">
        <name>[2Fe-2S] cluster</name>
        <dbReference type="ChEBI" id="CHEBI:190135"/>
    </cofactor>
    <text evidence="7">Binds 1 [2Fe-2S] cluster.</text>
</comment>
<dbReference type="NCBIfam" id="NF005722">
    <property type="entry name" value="PRK07539.1-2"/>
    <property type="match status" value="1"/>
</dbReference>
<feature type="binding site" evidence="7">
    <location>
        <position position="97"/>
    </location>
    <ligand>
        <name>[2Fe-2S] cluster</name>
        <dbReference type="ChEBI" id="CHEBI:190135"/>
    </ligand>
</feature>
<dbReference type="InterPro" id="IPR002023">
    <property type="entry name" value="NuoE-like"/>
</dbReference>
<feature type="binding site" evidence="7">
    <location>
        <position position="142"/>
    </location>
    <ligand>
        <name>[2Fe-2S] cluster</name>
        <dbReference type="ChEBI" id="CHEBI:190135"/>
    </ligand>
</feature>
<feature type="binding site" evidence="7">
    <location>
        <position position="138"/>
    </location>
    <ligand>
        <name>[2Fe-2S] cluster</name>
        <dbReference type="ChEBI" id="CHEBI:190135"/>
    </ligand>
</feature>
<comment type="similarity">
    <text evidence="1">Belongs to the complex I 24 kDa subunit family.</text>
</comment>
<organism evidence="8 9">
    <name type="scientific">Desulfomonile tiedjei</name>
    <dbReference type="NCBI Taxonomy" id="2358"/>
    <lineage>
        <taxon>Bacteria</taxon>
        <taxon>Pseudomonadati</taxon>
        <taxon>Thermodesulfobacteriota</taxon>
        <taxon>Desulfomonilia</taxon>
        <taxon>Desulfomonilales</taxon>
        <taxon>Desulfomonilaceae</taxon>
        <taxon>Desulfomonile</taxon>
    </lineage>
</organism>
<dbReference type="Proteomes" id="UP000807825">
    <property type="component" value="Unassembled WGS sequence"/>
</dbReference>
<dbReference type="GO" id="GO:0016491">
    <property type="term" value="F:oxidoreductase activity"/>
    <property type="evidence" value="ECO:0007669"/>
    <property type="project" value="UniProtKB-KW"/>
</dbReference>
<sequence length="171" mass="18895">MEERDALLKKKVEPTVEIIPPEELDKLDSIIDKYAGRGGQLIPALKEAQDMYGYLPMEVQHRLAAGMNIPPSHVYGVITFYSFFTITPRGRHTIRLCLGTACYVKGAKDILENIVREVGINVGETSEDGRFTLEAVRCLGACGLAPVMLIGEDTHGNIHPPETVKILEGYQ</sequence>
<comment type="cofactor">
    <cofactor evidence="6">
        <name>[2Fe-2S] cluster</name>
        <dbReference type="ChEBI" id="CHEBI:190135"/>
    </cofactor>
</comment>
<dbReference type="Gene3D" id="1.10.10.1590">
    <property type="entry name" value="NADH-quinone oxidoreductase subunit E"/>
    <property type="match status" value="1"/>
</dbReference>
<keyword evidence="3 7" id="KW-0479">Metal-binding</keyword>
<feature type="binding site" evidence="7">
    <location>
        <position position="102"/>
    </location>
    <ligand>
        <name>[2Fe-2S] cluster</name>
        <dbReference type="ChEBI" id="CHEBI:190135"/>
    </ligand>
</feature>
<dbReference type="GO" id="GO:0051537">
    <property type="term" value="F:2 iron, 2 sulfur cluster binding"/>
    <property type="evidence" value="ECO:0007669"/>
    <property type="project" value="UniProtKB-KW"/>
</dbReference>
<dbReference type="EMBL" id="JACRDE010000491">
    <property type="protein sequence ID" value="MBI5251518.1"/>
    <property type="molecule type" value="Genomic_DNA"/>
</dbReference>
<evidence type="ECO:0000313" key="8">
    <source>
        <dbReference type="EMBL" id="MBI5251518.1"/>
    </source>
</evidence>
<keyword evidence="2 7" id="KW-0001">2Fe-2S</keyword>
<evidence type="ECO:0000313" key="9">
    <source>
        <dbReference type="Proteomes" id="UP000807825"/>
    </source>
</evidence>
<dbReference type="GO" id="GO:0046872">
    <property type="term" value="F:metal ion binding"/>
    <property type="evidence" value="ECO:0007669"/>
    <property type="project" value="UniProtKB-KW"/>
</dbReference>
<dbReference type="PANTHER" id="PTHR43342">
    <property type="entry name" value="NADH-QUINONE OXIDOREDUCTASE, E SUBUNIT"/>
    <property type="match status" value="1"/>
</dbReference>
<dbReference type="FunFam" id="3.40.30.10:FF:000015">
    <property type="entry name" value="NADH-quinone oxidoreductase subunit E"/>
    <property type="match status" value="1"/>
</dbReference>
<dbReference type="PROSITE" id="PS01099">
    <property type="entry name" value="COMPLEX1_24K"/>
    <property type="match status" value="1"/>
</dbReference>
<dbReference type="AlphaFoldDB" id="A0A9D6Z1W3"/>
<keyword evidence="8" id="KW-0560">Oxidoreductase</keyword>
<evidence type="ECO:0000256" key="7">
    <source>
        <dbReference type="PIRSR" id="PIRSR000216-1"/>
    </source>
</evidence>
<evidence type="ECO:0000256" key="6">
    <source>
        <dbReference type="ARBA" id="ARBA00034078"/>
    </source>
</evidence>
<comment type="caution">
    <text evidence="8">The sequence shown here is derived from an EMBL/GenBank/DDBJ whole genome shotgun (WGS) entry which is preliminary data.</text>
</comment>
<accession>A0A9D6Z1W3</accession>
<dbReference type="InterPro" id="IPR036249">
    <property type="entry name" value="Thioredoxin-like_sf"/>
</dbReference>
<dbReference type="PIRSF" id="PIRSF000216">
    <property type="entry name" value="NADH_DH_24kDa"/>
    <property type="match status" value="1"/>
</dbReference>
<dbReference type="InterPro" id="IPR041921">
    <property type="entry name" value="NuoE_N"/>
</dbReference>
<keyword evidence="5 7" id="KW-0411">Iron-sulfur</keyword>
<dbReference type="InterPro" id="IPR028431">
    <property type="entry name" value="NADP_DH_HndA-like"/>
</dbReference>
<evidence type="ECO:0000256" key="1">
    <source>
        <dbReference type="ARBA" id="ARBA00010643"/>
    </source>
</evidence>
<name>A0A9D6Z1W3_9BACT</name>
<dbReference type="EC" id="1.6.5.11" evidence="8"/>
<reference evidence="8" key="1">
    <citation type="submission" date="2020-07" db="EMBL/GenBank/DDBJ databases">
        <title>Huge and variable diversity of episymbiotic CPR bacteria and DPANN archaea in groundwater ecosystems.</title>
        <authorList>
            <person name="He C.Y."/>
            <person name="Keren R."/>
            <person name="Whittaker M."/>
            <person name="Farag I.F."/>
            <person name="Doudna J."/>
            <person name="Cate J.H.D."/>
            <person name="Banfield J.F."/>
        </authorList>
    </citation>
    <scope>NUCLEOTIDE SEQUENCE</scope>
    <source>
        <strain evidence="8">NC_groundwater_1664_Pr3_B-0.1um_52_9</strain>
    </source>
</reference>
<evidence type="ECO:0000256" key="4">
    <source>
        <dbReference type="ARBA" id="ARBA00023004"/>
    </source>
</evidence>
<proteinExistence type="inferred from homology"/>
<protein>
    <submittedName>
        <fullName evidence="8">NADH-quinone oxidoreductase subunit NuoE</fullName>
        <ecNumber evidence="8">1.6.5.11</ecNumber>
    </submittedName>
</protein>
<dbReference type="PANTHER" id="PTHR43342:SF2">
    <property type="entry name" value="POTENTIAL NAD-REDUCING HYDROGENASE SUBUNIT"/>
    <property type="match status" value="1"/>
</dbReference>
<dbReference type="InterPro" id="IPR042128">
    <property type="entry name" value="NuoE_dom"/>
</dbReference>
<evidence type="ECO:0000256" key="3">
    <source>
        <dbReference type="ARBA" id="ARBA00022723"/>
    </source>
</evidence>
<dbReference type="Pfam" id="PF01257">
    <property type="entry name" value="2Fe-2S_thioredx"/>
    <property type="match status" value="1"/>
</dbReference>
<dbReference type="SUPFAM" id="SSF52833">
    <property type="entry name" value="Thioredoxin-like"/>
    <property type="match status" value="1"/>
</dbReference>
<keyword evidence="4 7" id="KW-0408">Iron</keyword>
<evidence type="ECO:0000256" key="2">
    <source>
        <dbReference type="ARBA" id="ARBA00022714"/>
    </source>
</evidence>
<dbReference type="Gene3D" id="3.40.30.10">
    <property type="entry name" value="Glutaredoxin"/>
    <property type="match status" value="1"/>
</dbReference>
<gene>
    <name evidence="8" type="primary">nuoE</name>
    <name evidence="8" type="ORF">HY912_18670</name>
</gene>
<evidence type="ECO:0000256" key="5">
    <source>
        <dbReference type="ARBA" id="ARBA00023014"/>
    </source>
</evidence>
<dbReference type="CDD" id="cd03064">
    <property type="entry name" value="TRX_Fd_NuoE"/>
    <property type="match status" value="1"/>
</dbReference>